<proteinExistence type="predicted"/>
<gene>
    <name evidence="1" type="ORF">AGLY_002893</name>
</gene>
<evidence type="ECO:0000313" key="1">
    <source>
        <dbReference type="EMBL" id="KAE9542982.1"/>
    </source>
</evidence>
<name>A0A6G0U3X4_APHGL</name>
<sequence>MSSQDKQYKSITLNCIVHVNLNEKKTIFYLIRIYLDKVIQCLIKNQLQLEYLMHHFHMPNQMTWEYLVSSSLLKLSLNHLDHMYLGIDMTQFDYLAPPYFCITLLRKFGDTELLPSHILTCLGSGLASSTKSMSGIEITGGSSPIGSTFMTYVLFIFVSGLDEGTVTIVVFGSNNSSVGDTDTSLIKSSNGEFIIISFGANISSTVEPPGLLNICETLLGLKYQQHLIHESQNFNLYIKKKLTVNVSPEVAFSDALWCIIGRTYLTLFFTSRHSVLLVLGCLKLLQIIIIFDHIR</sequence>
<reference evidence="1 2" key="1">
    <citation type="submission" date="2019-08" db="EMBL/GenBank/DDBJ databases">
        <title>The genome of the soybean aphid Biotype 1, its phylome, world population structure and adaptation to the North American continent.</title>
        <authorList>
            <person name="Giordano R."/>
            <person name="Donthu R.K."/>
            <person name="Hernandez A.G."/>
            <person name="Wright C.L."/>
            <person name="Zimin A.V."/>
        </authorList>
    </citation>
    <scope>NUCLEOTIDE SEQUENCE [LARGE SCALE GENOMIC DNA]</scope>
    <source>
        <tissue evidence="1">Whole aphids</tissue>
    </source>
</reference>
<dbReference type="AlphaFoldDB" id="A0A6G0U3X4"/>
<accession>A0A6G0U3X4</accession>
<evidence type="ECO:0000313" key="2">
    <source>
        <dbReference type="Proteomes" id="UP000475862"/>
    </source>
</evidence>
<protein>
    <submittedName>
        <fullName evidence="1">Uncharacterized protein</fullName>
    </submittedName>
</protein>
<organism evidence="1 2">
    <name type="scientific">Aphis glycines</name>
    <name type="common">Soybean aphid</name>
    <dbReference type="NCBI Taxonomy" id="307491"/>
    <lineage>
        <taxon>Eukaryota</taxon>
        <taxon>Metazoa</taxon>
        <taxon>Ecdysozoa</taxon>
        <taxon>Arthropoda</taxon>
        <taxon>Hexapoda</taxon>
        <taxon>Insecta</taxon>
        <taxon>Pterygota</taxon>
        <taxon>Neoptera</taxon>
        <taxon>Paraneoptera</taxon>
        <taxon>Hemiptera</taxon>
        <taxon>Sternorrhyncha</taxon>
        <taxon>Aphidomorpha</taxon>
        <taxon>Aphidoidea</taxon>
        <taxon>Aphididae</taxon>
        <taxon>Aphidini</taxon>
        <taxon>Aphis</taxon>
        <taxon>Aphis</taxon>
    </lineage>
</organism>
<dbReference type="EMBL" id="VYZN01000009">
    <property type="protein sequence ID" value="KAE9542982.1"/>
    <property type="molecule type" value="Genomic_DNA"/>
</dbReference>
<dbReference type="Proteomes" id="UP000475862">
    <property type="component" value="Unassembled WGS sequence"/>
</dbReference>
<keyword evidence="2" id="KW-1185">Reference proteome</keyword>
<comment type="caution">
    <text evidence="1">The sequence shown here is derived from an EMBL/GenBank/DDBJ whole genome shotgun (WGS) entry which is preliminary data.</text>
</comment>